<dbReference type="AlphaFoldDB" id="A0A212EI75"/>
<protein>
    <submittedName>
        <fullName evidence="1">Uncharacterized protein</fullName>
    </submittedName>
</protein>
<dbReference type="InParanoid" id="A0A212EI75"/>
<dbReference type="Proteomes" id="UP000007151">
    <property type="component" value="Unassembled WGS sequence"/>
</dbReference>
<proteinExistence type="predicted"/>
<evidence type="ECO:0000313" key="1">
    <source>
        <dbReference type="EMBL" id="OWR41213.1"/>
    </source>
</evidence>
<keyword evidence="2" id="KW-1185">Reference proteome</keyword>
<evidence type="ECO:0000313" key="2">
    <source>
        <dbReference type="Proteomes" id="UP000007151"/>
    </source>
</evidence>
<name>A0A212EI75_DANPL</name>
<gene>
    <name evidence="1" type="ORF">KGM_208507</name>
</gene>
<organism evidence="1 2">
    <name type="scientific">Danaus plexippus plexippus</name>
    <dbReference type="NCBI Taxonomy" id="278856"/>
    <lineage>
        <taxon>Eukaryota</taxon>
        <taxon>Metazoa</taxon>
        <taxon>Ecdysozoa</taxon>
        <taxon>Arthropoda</taxon>
        <taxon>Hexapoda</taxon>
        <taxon>Insecta</taxon>
        <taxon>Pterygota</taxon>
        <taxon>Neoptera</taxon>
        <taxon>Endopterygota</taxon>
        <taxon>Lepidoptera</taxon>
        <taxon>Glossata</taxon>
        <taxon>Ditrysia</taxon>
        <taxon>Papilionoidea</taxon>
        <taxon>Nymphalidae</taxon>
        <taxon>Danainae</taxon>
        <taxon>Danaini</taxon>
        <taxon>Danaina</taxon>
        <taxon>Danaus</taxon>
        <taxon>Danaus</taxon>
    </lineage>
</organism>
<dbReference type="KEGG" id="dpl:KGM_208507"/>
<reference evidence="1 2" key="1">
    <citation type="journal article" date="2011" name="Cell">
        <title>The monarch butterfly genome yields insights into long-distance migration.</title>
        <authorList>
            <person name="Zhan S."/>
            <person name="Merlin C."/>
            <person name="Boore J.L."/>
            <person name="Reppert S.M."/>
        </authorList>
    </citation>
    <scope>NUCLEOTIDE SEQUENCE [LARGE SCALE GENOMIC DNA]</scope>
    <source>
        <strain evidence="1">F-2</strain>
    </source>
</reference>
<dbReference type="EMBL" id="AGBW02014677">
    <property type="protein sequence ID" value="OWR41213.1"/>
    <property type="molecule type" value="Genomic_DNA"/>
</dbReference>
<sequence length="112" mass="11943">MGEGLYTQTASCIYLSGGTVAPESSWVAHMGAHLNVRGRAHGGQLFLGHQPPVQGPVPPLAASGLWYTAADHAHYRIKKTSAVTCVQSVQASYVTIADLSRRGERQADGNLW</sequence>
<accession>A0A212EI75</accession>
<comment type="caution">
    <text evidence="1">The sequence shown here is derived from an EMBL/GenBank/DDBJ whole genome shotgun (WGS) entry which is preliminary data.</text>
</comment>